<proteinExistence type="predicted"/>
<sequence length="104" mass="11355">MDPLSERVHLPFCRSQVKCSSDHSLFTDDPALHLATTALCQQVTLPGSIISLASPAFLPLTPWPGFTIRASSVSIVHPILWPGFTHMARLPSVIPALAWVHYQG</sequence>
<dbReference type="AlphaFoldDB" id="A0AAV4DF79"/>
<keyword evidence="2" id="KW-1185">Reference proteome</keyword>
<dbReference type="EMBL" id="BLXT01007821">
    <property type="protein sequence ID" value="GFO42745.1"/>
    <property type="molecule type" value="Genomic_DNA"/>
</dbReference>
<gene>
    <name evidence="1" type="ORF">PoB_006925000</name>
</gene>
<name>A0AAV4DF79_9GAST</name>
<evidence type="ECO:0000313" key="1">
    <source>
        <dbReference type="EMBL" id="GFO42745.1"/>
    </source>
</evidence>
<dbReference type="Proteomes" id="UP000735302">
    <property type="component" value="Unassembled WGS sequence"/>
</dbReference>
<reference evidence="1 2" key="1">
    <citation type="journal article" date="2021" name="Elife">
        <title>Chloroplast acquisition without the gene transfer in kleptoplastic sea slugs, Plakobranchus ocellatus.</title>
        <authorList>
            <person name="Maeda T."/>
            <person name="Takahashi S."/>
            <person name="Yoshida T."/>
            <person name="Shimamura S."/>
            <person name="Takaki Y."/>
            <person name="Nagai Y."/>
            <person name="Toyoda A."/>
            <person name="Suzuki Y."/>
            <person name="Arimoto A."/>
            <person name="Ishii H."/>
            <person name="Satoh N."/>
            <person name="Nishiyama T."/>
            <person name="Hasebe M."/>
            <person name="Maruyama T."/>
            <person name="Minagawa J."/>
            <person name="Obokata J."/>
            <person name="Shigenobu S."/>
        </authorList>
    </citation>
    <scope>NUCLEOTIDE SEQUENCE [LARGE SCALE GENOMIC DNA]</scope>
</reference>
<protein>
    <submittedName>
        <fullName evidence="1">Uncharacterized protein</fullName>
    </submittedName>
</protein>
<accession>A0AAV4DF79</accession>
<comment type="caution">
    <text evidence="1">The sequence shown here is derived from an EMBL/GenBank/DDBJ whole genome shotgun (WGS) entry which is preliminary data.</text>
</comment>
<organism evidence="1 2">
    <name type="scientific">Plakobranchus ocellatus</name>
    <dbReference type="NCBI Taxonomy" id="259542"/>
    <lineage>
        <taxon>Eukaryota</taxon>
        <taxon>Metazoa</taxon>
        <taxon>Spiralia</taxon>
        <taxon>Lophotrochozoa</taxon>
        <taxon>Mollusca</taxon>
        <taxon>Gastropoda</taxon>
        <taxon>Heterobranchia</taxon>
        <taxon>Euthyneura</taxon>
        <taxon>Panpulmonata</taxon>
        <taxon>Sacoglossa</taxon>
        <taxon>Placobranchoidea</taxon>
        <taxon>Plakobranchidae</taxon>
        <taxon>Plakobranchus</taxon>
    </lineage>
</organism>
<evidence type="ECO:0000313" key="2">
    <source>
        <dbReference type="Proteomes" id="UP000735302"/>
    </source>
</evidence>